<proteinExistence type="predicted"/>
<feature type="transmembrane region" description="Helical" evidence="1">
    <location>
        <begin position="408"/>
        <end position="425"/>
    </location>
</feature>
<dbReference type="AlphaFoldDB" id="A0A6N9JL29"/>
<name>A0A6N9JL29_9ACTN</name>
<gene>
    <name evidence="2" type="ORF">GT464_08650</name>
</gene>
<feature type="transmembrane region" description="Helical" evidence="1">
    <location>
        <begin position="128"/>
        <end position="146"/>
    </location>
</feature>
<dbReference type="RefSeq" id="WP_161160849.1">
    <property type="nucleotide sequence ID" value="NZ_WWSR01000016.1"/>
</dbReference>
<feature type="transmembrane region" description="Helical" evidence="1">
    <location>
        <begin position="477"/>
        <end position="499"/>
    </location>
</feature>
<feature type="transmembrane region" description="Helical" evidence="1">
    <location>
        <begin position="554"/>
        <end position="576"/>
    </location>
</feature>
<keyword evidence="1" id="KW-0812">Transmembrane</keyword>
<feature type="transmembrane region" description="Helical" evidence="1">
    <location>
        <begin position="166"/>
        <end position="191"/>
    </location>
</feature>
<dbReference type="InterPro" id="IPR018674">
    <property type="entry name" value="DUF2142_membrane"/>
</dbReference>
<dbReference type="EMBL" id="WWSR01000016">
    <property type="protein sequence ID" value="MZJ40006.1"/>
    <property type="molecule type" value="Genomic_DNA"/>
</dbReference>
<evidence type="ECO:0000313" key="2">
    <source>
        <dbReference type="EMBL" id="MZJ40006.1"/>
    </source>
</evidence>
<feature type="transmembrane region" description="Helical" evidence="1">
    <location>
        <begin position="88"/>
        <end position="108"/>
    </location>
</feature>
<evidence type="ECO:0000256" key="1">
    <source>
        <dbReference type="SAM" id="Phobius"/>
    </source>
</evidence>
<feature type="transmembrane region" description="Helical" evidence="1">
    <location>
        <begin position="197"/>
        <end position="218"/>
    </location>
</feature>
<feature type="transmembrane region" description="Helical" evidence="1">
    <location>
        <begin position="597"/>
        <end position="618"/>
    </location>
</feature>
<keyword evidence="1" id="KW-0472">Membrane</keyword>
<comment type="caution">
    <text evidence="2">The sequence shown here is derived from an EMBL/GenBank/DDBJ whole genome shotgun (WGS) entry which is preliminary data.</text>
</comment>
<feature type="transmembrane region" description="Helical" evidence="1">
    <location>
        <begin position="520"/>
        <end position="542"/>
    </location>
</feature>
<feature type="transmembrane region" description="Helical" evidence="1">
    <location>
        <begin position="353"/>
        <end position="379"/>
    </location>
</feature>
<sequence>MIPNVHGHAQMVKTQIRRRSDGHRLSALPLVCFVLLAISGAVLFVLYDVAAAIFYWCMELALFACLAVLAWFYLASERSTLFGKASPRLALSVCAFSALLSILLEAGTVLGTPGRSVLSIMDWSKKELVLLFFAVFISSSFILLAVKKPALANKGRVRAFFAANPVLGIVVLCIVVLSVNGLLAVASTVLMPFLGAYFVHTVHLCIVIILGVAPWFIVKPGLYKTVASFSIAALSLGCFLISALPNLTAVSPDDQIHYARSLGLSYMGDPVFTESEIELVAVPWVENNSLQFDEVHDAEMDLNDLHLSQIASGEVYSSSGFVAAVTGESLRNISTISYIPCALGLWLGRLLSLPLLTCFALGRLFNLFAYVVVTAIAILYIPKWKSLIATVALLPYAVYLASNYSYDPWVTCFLLLAVALVLRELSKPDERLTPLSVFAITACFFLGLSAKAVYFPLIGMMLFMPASKFKNSKQRKLYVALVILFGTLMVCSFTLPMLFSPAVQAGDVRGGEGVSGIGQIRYILNNPINFLGTLFSFMVNLLAPASSNDYSLSYAYMGNVAVSLPFLSTLPFLCIYTSAFNVEGDSSKNPVTPVLRMWTLALVVASVSLVCTALYVGYTPVGDTSVAGVQPRYLIPVLVPAFISLCAPRARIDCVSQRFNFSPIIPPVAMILMSFFASRCCVIGW</sequence>
<dbReference type="Pfam" id="PF09913">
    <property type="entry name" value="DUF2142"/>
    <property type="match status" value="1"/>
</dbReference>
<feature type="transmembrane region" description="Helical" evidence="1">
    <location>
        <begin position="225"/>
        <end position="244"/>
    </location>
</feature>
<feature type="transmembrane region" description="Helical" evidence="1">
    <location>
        <begin position="27"/>
        <end position="47"/>
    </location>
</feature>
<protein>
    <submittedName>
        <fullName evidence="2">DUF2142 domain-containing protein</fullName>
    </submittedName>
</protein>
<evidence type="ECO:0000313" key="3">
    <source>
        <dbReference type="Proteomes" id="UP000469380"/>
    </source>
</evidence>
<organism evidence="2 3">
    <name type="scientific">Collinsella aerofaciens</name>
    <dbReference type="NCBI Taxonomy" id="74426"/>
    <lineage>
        <taxon>Bacteria</taxon>
        <taxon>Bacillati</taxon>
        <taxon>Actinomycetota</taxon>
        <taxon>Coriobacteriia</taxon>
        <taxon>Coriobacteriales</taxon>
        <taxon>Coriobacteriaceae</taxon>
        <taxon>Collinsella</taxon>
    </lineage>
</organism>
<reference evidence="2 3" key="1">
    <citation type="journal article" date="2019" name="Nat. Med.">
        <title>A library of human gut bacterial isolates paired with longitudinal multiomics data enables mechanistic microbiome research.</title>
        <authorList>
            <person name="Poyet M."/>
            <person name="Groussin M."/>
            <person name="Gibbons S.M."/>
            <person name="Avila-Pacheco J."/>
            <person name="Jiang X."/>
            <person name="Kearney S.M."/>
            <person name="Perrotta A.R."/>
            <person name="Berdy B."/>
            <person name="Zhao S."/>
            <person name="Lieberman T.D."/>
            <person name="Swanson P.K."/>
            <person name="Smith M."/>
            <person name="Roesemann S."/>
            <person name="Alexander J.E."/>
            <person name="Rich S.A."/>
            <person name="Livny J."/>
            <person name="Vlamakis H."/>
            <person name="Clish C."/>
            <person name="Bullock K."/>
            <person name="Deik A."/>
            <person name="Scott J."/>
            <person name="Pierce K.A."/>
            <person name="Xavier R.J."/>
            <person name="Alm E.J."/>
        </authorList>
    </citation>
    <scope>NUCLEOTIDE SEQUENCE [LARGE SCALE GENOMIC DNA]</scope>
    <source>
        <strain evidence="2 3">BIOML-A20</strain>
    </source>
</reference>
<feature type="transmembrane region" description="Helical" evidence="1">
    <location>
        <begin position="630"/>
        <end position="647"/>
    </location>
</feature>
<keyword evidence="1" id="KW-1133">Transmembrane helix</keyword>
<dbReference type="Proteomes" id="UP000469380">
    <property type="component" value="Unassembled WGS sequence"/>
</dbReference>
<feature type="transmembrane region" description="Helical" evidence="1">
    <location>
        <begin position="659"/>
        <end position="677"/>
    </location>
</feature>
<feature type="transmembrane region" description="Helical" evidence="1">
    <location>
        <begin position="437"/>
        <end position="457"/>
    </location>
</feature>
<accession>A0A6N9JL29</accession>
<feature type="transmembrane region" description="Helical" evidence="1">
    <location>
        <begin position="53"/>
        <end position="76"/>
    </location>
</feature>